<name>A0AAJ4TJI2_PRORE</name>
<proteinExistence type="predicted"/>
<organism evidence="1 2">
    <name type="scientific">Providencia rettgeri</name>
    <dbReference type="NCBI Taxonomy" id="587"/>
    <lineage>
        <taxon>Bacteria</taxon>
        <taxon>Pseudomonadati</taxon>
        <taxon>Pseudomonadota</taxon>
        <taxon>Gammaproteobacteria</taxon>
        <taxon>Enterobacterales</taxon>
        <taxon>Morganellaceae</taxon>
        <taxon>Providencia</taxon>
    </lineage>
</organism>
<dbReference type="EMBL" id="CP076405">
    <property type="protein sequence ID" value="QWQ21930.2"/>
    <property type="molecule type" value="Genomic_DNA"/>
</dbReference>
<gene>
    <name evidence="1" type="ORF">KOF27_06260</name>
</gene>
<dbReference type="AlphaFoldDB" id="A0AAJ4TJI2"/>
<protein>
    <submittedName>
        <fullName evidence="1">Uncharacterized protein</fullName>
    </submittedName>
</protein>
<accession>A0AAJ4TJI2</accession>
<reference evidence="1" key="1">
    <citation type="submission" date="2021-06" db="EMBL/GenBank/DDBJ databases">
        <title>Emergence of genetically related NDM-1-producing Providencia rettgeri strains in Argentina.</title>
        <authorList>
            <person name="Pasteran F."/>
            <person name="Meo A."/>
            <person name="Gomez S."/>
            <person name="Derdoy L."/>
            <person name="Albronoz E."/>
            <person name="Faccone D."/>
            <person name="Guerriero L."/>
            <person name="Archuby D."/>
            <person name="Tarzia A."/>
            <person name="Lopez M."/>
            <person name="Corso A."/>
        </authorList>
    </citation>
    <scope>NUCLEOTIDE SEQUENCE</scope>
    <source>
        <strain evidence="1">PreM15628</strain>
    </source>
</reference>
<sequence>MWLLTLNPNSLNHLPLNMSCGLGFGLPRLGGTHCILSGFDHCFFSTLQSCLSSAVRAWDKHAARPSGVFEPLNGNPAQKNAAAENFIREIFKDPKVVRNDLGGGAFEYRLPSGKGVRYNADGSFNTVLDPKKAIKWKIIN</sequence>
<dbReference type="Proteomes" id="UP000682358">
    <property type="component" value="Chromosome"/>
</dbReference>
<evidence type="ECO:0000313" key="2">
    <source>
        <dbReference type="Proteomes" id="UP000682358"/>
    </source>
</evidence>
<evidence type="ECO:0000313" key="1">
    <source>
        <dbReference type="EMBL" id="QWQ21930.2"/>
    </source>
</evidence>